<accession>A0A5J4WTN4</accession>
<dbReference type="AlphaFoldDB" id="A0A5J4WTN4"/>
<sequence>MLCALQHQCRIIKSQRHSFSLSATKMSNFLEVRRKSRYCLGFIHDYCDQSELVKLLDVGYARVLAITIGTAGGSGDENDEDIWKGLSHIYWFVRYLHNGKIYSWKPFVQPLPFHVRMSEEQMEDEGGIEEIEAQRNNKGDSGSIKYEANRAKAATLNHFIHRQ</sequence>
<gene>
    <name evidence="1" type="ORF">EZS28_006981</name>
</gene>
<proteinExistence type="predicted"/>
<dbReference type="EMBL" id="SNRW01001166">
    <property type="protein sequence ID" value="KAA6397489.1"/>
    <property type="molecule type" value="Genomic_DNA"/>
</dbReference>
<organism evidence="1 2">
    <name type="scientific">Streblomastix strix</name>
    <dbReference type="NCBI Taxonomy" id="222440"/>
    <lineage>
        <taxon>Eukaryota</taxon>
        <taxon>Metamonada</taxon>
        <taxon>Preaxostyla</taxon>
        <taxon>Oxymonadida</taxon>
        <taxon>Streblomastigidae</taxon>
        <taxon>Streblomastix</taxon>
    </lineage>
</organism>
<evidence type="ECO:0000313" key="1">
    <source>
        <dbReference type="EMBL" id="KAA6397489.1"/>
    </source>
</evidence>
<protein>
    <submittedName>
        <fullName evidence="1">Uncharacterized protein</fullName>
    </submittedName>
</protein>
<evidence type="ECO:0000313" key="2">
    <source>
        <dbReference type="Proteomes" id="UP000324800"/>
    </source>
</evidence>
<name>A0A5J4WTN4_9EUKA</name>
<dbReference type="Proteomes" id="UP000324800">
    <property type="component" value="Unassembled WGS sequence"/>
</dbReference>
<comment type="caution">
    <text evidence="1">The sequence shown here is derived from an EMBL/GenBank/DDBJ whole genome shotgun (WGS) entry which is preliminary data.</text>
</comment>
<reference evidence="1 2" key="1">
    <citation type="submission" date="2019-03" db="EMBL/GenBank/DDBJ databases">
        <title>Single cell metagenomics reveals metabolic interactions within the superorganism composed of flagellate Streblomastix strix and complex community of Bacteroidetes bacteria on its surface.</title>
        <authorList>
            <person name="Treitli S.C."/>
            <person name="Kolisko M."/>
            <person name="Husnik F."/>
            <person name="Keeling P."/>
            <person name="Hampl V."/>
        </authorList>
    </citation>
    <scope>NUCLEOTIDE SEQUENCE [LARGE SCALE GENOMIC DNA]</scope>
    <source>
        <strain evidence="1">ST1C</strain>
    </source>
</reference>